<reference evidence="1" key="1">
    <citation type="submission" date="2018-11" db="EMBL/GenBank/DDBJ databases">
        <authorList>
            <consortium name="Pathogen Informatics"/>
        </authorList>
    </citation>
    <scope>NUCLEOTIDE SEQUENCE</scope>
</reference>
<dbReference type="Proteomes" id="UP000784294">
    <property type="component" value="Unassembled WGS sequence"/>
</dbReference>
<accession>A0A3S4ZYQ3</accession>
<dbReference type="AlphaFoldDB" id="A0A3S4ZYQ3"/>
<gene>
    <name evidence="1" type="ORF">PXEA_LOCUS16516</name>
</gene>
<keyword evidence="2" id="KW-1185">Reference proteome</keyword>
<evidence type="ECO:0000313" key="1">
    <source>
        <dbReference type="EMBL" id="VEL23076.1"/>
    </source>
</evidence>
<organism evidence="1 2">
    <name type="scientific">Protopolystoma xenopodis</name>
    <dbReference type="NCBI Taxonomy" id="117903"/>
    <lineage>
        <taxon>Eukaryota</taxon>
        <taxon>Metazoa</taxon>
        <taxon>Spiralia</taxon>
        <taxon>Lophotrochozoa</taxon>
        <taxon>Platyhelminthes</taxon>
        <taxon>Monogenea</taxon>
        <taxon>Polyopisthocotylea</taxon>
        <taxon>Polystomatidea</taxon>
        <taxon>Polystomatidae</taxon>
        <taxon>Protopolystoma</taxon>
    </lineage>
</organism>
<comment type="caution">
    <text evidence="1">The sequence shown here is derived from an EMBL/GenBank/DDBJ whole genome shotgun (WGS) entry which is preliminary data.</text>
</comment>
<name>A0A3S4ZYQ3_9PLAT</name>
<evidence type="ECO:0000313" key="2">
    <source>
        <dbReference type="Proteomes" id="UP000784294"/>
    </source>
</evidence>
<proteinExistence type="predicted"/>
<sequence length="240" mass="26584">MGSPTLTDVLPGRGGSWQTNVDAHKRTDRVSLIRSGRRTGQMWAGLQVYRQENWLSKLTLTIVASVNCCNGFYNVATSGESNAVKMSLGNCVRNWDFHFLPNQTLFTTRFMFLFSDILLPVLNSLVWKDKNNPGSGQKCVGIDGFDYRMSEGLRSHLQKMSFVAALGSTVRPVVCTIGKDLFSTCQATHFKKVDRFHPHHDISSANRIASSSSICCHPFFPIPPVHSEAHFGGTTRSGQA</sequence>
<dbReference type="EMBL" id="CAAALY010059884">
    <property type="protein sequence ID" value="VEL23076.1"/>
    <property type="molecule type" value="Genomic_DNA"/>
</dbReference>
<protein>
    <submittedName>
        <fullName evidence="1">Uncharacterized protein</fullName>
    </submittedName>
</protein>